<gene>
    <name evidence="2" type="ORF">MGWOODY_Tha2841</name>
</gene>
<dbReference type="AlphaFoldDB" id="A0A160TH83"/>
<organism evidence="2">
    <name type="scientific">hydrothermal vent metagenome</name>
    <dbReference type="NCBI Taxonomy" id="652676"/>
    <lineage>
        <taxon>unclassified sequences</taxon>
        <taxon>metagenomes</taxon>
        <taxon>ecological metagenomes</taxon>
    </lineage>
</organism>
<reference evidence="2" key="1">
    <citation type="submission" date="2015-10" db="EMBL/GenBank/DDBJ databases">
        <authorList>
            <person name="Gilbert D.G."/>
        </authorList>
    </citation>
    <scope>NUCLEOTIDE SEQUENCE</scope>
</reference>
<evidence type="ECO:0000313" key="2">
    <source>
        <dbReference type="EMBL" id="CUS42967.1"/>
    </source>
</evidence>
<sequence length="98" mass="10839">MSDSIISLPFSSPSTINRSGILPEDRSRPIEQPSNRNTPKAPSAEAEYLPARPDNETLEALYQQRSSNDGRRSPTDAFMQTAAQGSESRRGRFVDTQV</sequence>
<evidence type="ECO:0000256" key="1">
    <source>
        <dbReference type="SAM" id="MobiDB-lite"/>
    </source>
</evidence>
<feature type="compositionally biased region" description="Polar residues" evidence="1">
    <location>
        <begin position="1"/>
        <end position="18"/>
    </location>
</feature>
<feature type="compositionally biased region" description="Basic and acidic residues" evidence="1">
    <location>
        <begin position="87"/>
        <end position="98"/>
    </location>
</feature>
<accession>A0A160TH83</accession>
<protein>
    <submittedName>
        <fullName evidence="2">Uncharacterized protein</fullName>
    </submittedName>
</protein>
<proteinExistence type="predicted"/>
<feature type="region of interest" description="Disordered" evidence="1">
    <location>
        <begin position="1"/>
        <end position="98"/>
    </location>
</feature>
<dbReference type="EMBL" id="CZQC01000072">
    <property type="protein sequence ID" value="CUS42967.1"/>
    <property type="molecule type" value="Genomic_DNA"/>
</dbReference>
<name>A0A160TH83_9ZZZZ</name>